<keyword evidence="2" id="KW-1185">Reference proteome</keyword>
<dbReference type="RefSeq" id="XP_056682528.1">
    <property type="nucleotide sequence ID" value="XM_056826550.1"/>
</dbReference>
<dbReference type="OrthoDB" id="1287670at2759"/>
<evidence type="ECO:0000313" key="2">
    <source>
        <dbReference type="Proteomes" id="UP000813463"/>
    </source>
</evidence>
<evidence type="ECO:0000313" key="4">
    <source>
        <dbReference type="RefSeq" id="XP_056682528.1"/>
    </source>
</evidence>
<dbReference type="PANTHER" id="PTHR33144">
    <property type="entry name" value="OS10G0409366 PROTEIN-RELATED"/>
    <property type="match status" value="1"/>
</dbReference>
<protein>
    <submittedName>
        <fullName evidence="3">Uncharacterized protein LOC110776864</fullName>
    </submittedName>
</protein>
<reference evidence="2" key="1">
    <citation type="journal article" date="2021" name="Nat. Commun.">
        <title>Genomic analyses provide insights into spinach domestication and the genetic basis of agronomic traits.</title>
        <authorList>
            <person name="Cai X."/>
            <person name="Sun X."/>
            <person name="Xu C."/>
            <person name="Sun H."/>
            <person name="Wang X."/>
            <person name="Ge C."/>
            <person name="Zhang Z."/>
            <person name="Wang Q."/>
            <person name="Fei Z."/>
            <person name="Jiao C."/>
            <person name="Wang Q."/>
        </authorList>
    </citation>
    <scope>NUCLEOTIDE SEQUENCE [LARGE SCALE GENOMIC DNA]</scope>
    <source>
        <strain evidence="2">cv. Varoflay</strain>
    </source>
</reference>
<dbReference type="RefSeq" id="XP_021837116.1">
    <property type="nucleotide sequence ID" value="XM_021981424.1"/>
</dbReference>
<evidence type="ECO:0000313" key="3">
    <source>
        <dbReference type="RefSeq" id="XP_021837116.1"/>
    </source>
</evidence>
<feature type="region of interest" description="Disordered" evidence="1">
    <location>
        <begin position="110"/>
        <end position="131"/>
    </location>
</feature>
<reference evidence="4" key="2">
    <citation type="submission" date="2025-05" db="UniProtKB">
        <authorList>
            <consortium name="RefSeq"/>
        </authorList>
    </citation>
    <scope>IDENTIFICATION</scope>
    <source>
        <tissue evidence="4">Leaf</tissue>
    </source>
</reference>
<accession>A0A9R0HUB7</accession>
<gene>
    <name evidence="3 4" type="primary">LOC110776864</name>
</gene>
<dbReference type="InterPro" id="IPR004252">
    <property type="entry name" value="Probable_transposase_24"/>
</dbReference>
<dbReference type="Proteomes" id="UP000813463">
    <property type="component" value="Chromosome 4"/>
</dbReference>
<dbReference type="GeneID" id="110776864"/>
<name>A0A9R0HUB7_SPIOL</name>
<dbReference type="KEGG" id="soe:110776864"/>
<sequence>MVQSEVHERKEKYIVPEAGRKYAMEAVNTSWRSYKCRFKKNHFYAYATDELRWENKPDTISAPQFQDLLNYWKCEKIKEESKTNRENRLLLNDMHTMGRKGFAILRHELQEQDPDKQEPSQAKVYKESRKRVPGRTYLTNPEKIEENIAKIDALESTQDGEEGNNSKDLISEVIQGPKSESKSRVPLYGKGVIKSDLKKKEKKNQASSGRVLAEYENRFGAATCTPRCVYDCISTSRS</sequence>
<organism evidence="2 4">
    <name type="scientific">Spinacia oleracea</name>
    <name type="common">Spinach</name>
    <dbReference type="NCBI Taxonomy" id="3562"/>
    <lineage>
        <taxon>Eukaryota</taxon>
        <taxon>Viridiplantae</taxon>
        <taxon>Streptophyta</taxon>
        <taxon>Embryophyta</taxon>
        <taxon>Tracheophyta</taxon>
        <taxon>Spermatophyta</taxon>
        <taxon>Magnoliopsida</taxon>
        <taxon>eudicotyledons</taxon>
        <taxon>Gunneridae</taxon>
        <taxon>Pentapetalae</taxon>
        <taxon>Caryophyllales</taxon>
        <taxon>Chenopodiaceae</taxon>
        <taxon>Chenopodioideae</taxon>
        <taxon>Anserineae</taxon>
        <taxon>Spinacia</taxon>
    </lineage>
</organism>
<proteinExistence type="predicted"/>
<dbReference type="AlphaFoldDB" id="A0A9R0HUB7"/>
<dbReference type="Pfam" id="PF03004">
    <property type="entry name" value="Transposase_24"/>
    <property type="match status" value="1"/>
</dbReference>
<dbReference type="PANTHER" id="PTHR33144:SF35">
    <property type="entry name" value="TRANSPOSASE, PTTA_EN_SPM, PLANT-RELATED"/>
    <property type="match status" value="1"/>
</dbReference>
<evidence type="ECO:0000256" key="1">
    <source>
        <dbReference type="SAM" id="MobiDB-lite"/>
    </source>
</evidence>